<sequence length="173" mass="18663">MKASRRDVAMIPSAVAKLEVTAEESKAQRIQRQQARFRDRGGAFVPSNSNPLIGILLARTVTGESPSKARASSKDRNAAPLSKSRVTCERTRQESPARKRNGLGSKNRAGDGDRTNPVVGSSKSVVHGTKPKLPAPRKRKAKPADPEDPTPAPKRRGRPLKSKSKEPGTPFSP</sequence>
<dbReference type="HOGENOM" id="CLU_1548108_0_0_1"/>
<dbReference type="InParanoid" id="A0A0D0EBV4"/>
<dbReference type="Proteomes" id="UP000054538">
    <property type="component" value="Unassembled WGS sequence"/>
</dbReference>
<feature type="compositionally biased region" description="Basic and acidic residues" evidence="1">
    <location>
        <begin position="86"/>
        <end position="97"/>
    </location>
</feature>
<keyword evidence="3" id="KW-1185">Reference proteome</keyword>
<name>A0A0D0EBV4_9AGAM</name>
<organism evidence="2 3">
    <name type="scientific">Paxillus rubicundulus Ve08.2h10</name>
    <dbReference type="NCBI Taxonomy" id="930991"/>
    <lineage>
        <taxon>Eukaryota</taxon>
        <taxon>Fungi</taxon>
        <taxon>Dikarya</taxon>
        <taxon>Basidiomycota</taxon>
        <taxon>Agaricomycotina</taxon>
        <taxon>Agaricomycetes</taxon>
        <taxon>Agaricomycetidae</taxon>
        <taxon>Boletales</taxon>
        <taxon>Paxilineae</taxon>
        <taxon>Paxillaceae</taxon>
        <taxon>Paxillus</taxon>
    </lineage>
</organism>
<dbReference type="EMBL" id="KN824899">
    <property type="protein sequence ID" value="KIK98275.1"/>
    <property type="molecule type" value="Genomic_DNA"/>
</dbReference>
<gene>
    <name evidence="2" type="ORF">PAXRUDRAFT_702215</name>
</gene>
<proteinExistence type="predicted"/>
<dbReference type="AlphaFoldDB" id="A0A0D0EBV4"/>
<feature type="region of interest" description="Disordered" evidence="1">
    <location>
        <begin position="63"/>
        <end position="173"/>
    </location>
</feature>
<feature type="region of interest" description="Disordered" evidence="1">
    <location>
        <begin position="31"/>
        <end position="50"/>
    </location>
</feature>
<evidence type="ECO:0000313" key="2">
    <source>
        <dbReference type="EMBL" id="KIK98275.1"/>
    </source>
</evidence>
<accession>A0A0D0EBV4</accession>
<reference evidence="2 3" key="1">
    <citation type="submission" date="2014-04" db="EMBL/GenBank/DDBJ databases">
        <authorList>
            <consortium name="DOE Joint Genome Institute"/>
            <person name="Kuo A."/>
            <person name="Kohler A."/>
            <person name="Jargeat P."/>
            <person name="Nagy L.G."/>
            <person name="Floudas D."/>
            <person name="Copeland A."/>
            <person name="Barry K.W."/>
            <person name="Cichocki N."/>
            <person name="Veneault-Fourrey C."/>
            <person name="LaButti K."/>
            <person name="Lindquist E.A."/>
            <person name="Lipzen A."/>
            <person name="Lundell T."/>
            <person name="Morin E."/>
            <person name="Murat C."/>
            <person name="Sun H."/>
            <person name="Tunlid A."/>
            <person name="Henrissat B."/>
            <person name="Grigoriev I.V."/>
            <person name="Hibbett D.S."/>
            <person name="Martin F."/>
            <person name="Nordberg H.P."/>
            <person name="Cantor M.N."/>
            <person name="Hua S.X."/>
        </authorList>
    </citation>
    <scope>NUCLEOTIDE SEQUENCE [LARGE SCALE GENOMIC DNA]</scope>
    <source>
        <strain evidence="2 3">Ve08.2h10</strain>
    </source>
</reference>
<reference evidence="3" key="2">
    <citation type="submission" date="2015-01" db="EMBL/GenBank/DDBJ databases">
        <title>Evolutionary Origins and Diversification of the Mycorrhizal Mutualists.</title>
        <authorList>
            <consortium name="DOE Joint Genome Institute"/>
            <consortium name="Mycorrhizal Genomics Consortium"/>
            <person name="Kohler A."/>
            <person name="Kuo A."/>
            <person name="Nagy L.G."/>
            <person name="Floudas D."/>
            <person name="Copeland A."/>
            <person name="Barry K.W."/>
            <person name="Cichocki N."/>
            <person name="Veneault-Fourrey C."/>
            <person name="LaButti K."/>
            <person name="Lindquist E.A."/>
            <person name="Lipzen A."/>
            <person name="Lundell T."/>
            <person name="Morin E."/>
            <person name="Murat C."/>
            <person name="Riley R."/>
            <person name="Ohm R."/>
            <person name="Sun H."/>
            <person name="Tunlid A."/>
            <person name="Henrissat B."/>
            <person name="Grigoriev I.V."/>
            <person name="Hibbett D.S."/>
            <person name="Martin F."/>
        </authorList>
    </citation>
    <scope>NUCLEOTIDE SEQUENCE [LARGE SCALE GENOMIC DNA]</scope>
    <source>
        <strain evidence="3">Ve08.2h10</strain>
    </source>
</reference>
<evidence type="ECO:0000313" key="3">
    <source>
        <dbReference type="Proteomes" id="UP000054538"/>
    </source>
</evidence>
<dbReference type="OrthoDB" id="3047765at2759"/>
<protein>
    <submittedName>
        <fullName evidence="2">Uncharacterized protein</fullName>
    </submittedName>
</protein>
<evidence type="ECO:0000256" key="1">
    <source>
        <dbReference type="SAM" id="MobiDB-lite"/>
    </source>
</evidence>
<dbReference type="STRING" id="930991.A0A0D0EBV4"/>
<feature type="compositionally biased region" description="Basic residues" evidence="1">
    <location>
        <begin position="153"/>
        <end position="162"/>
    </location>
</feature>